<dbReference type="PRINTS" id="PR00344">
    <property type="entry name" value="BCTRLSENSOR"/>
</dbReference>
<dbReference type="Pfam" id="PF02518">
    <property type="entry name" value="HATPase_c"/>
    <property type="match status" value="1"/>
</dbReference>
<dbReference type="Proteomes" id="UP001319180">
    <property type="component" value="Unassembled WGS sequence"/>
</dbReference>
<dbReference type="InterPro" id="IPR005467">
    <property type="entry name" value="His_kinase_dom"/>
</dbReference>
<dbReference type="AlphaFoldDB" id="A0AAP2GLT8"/>
<dbReference type="RefSeq" id="WP_254094660.1">
    <property type="nucleotide sequence ID" value="NZ_JAHESC010000094.1"/>
</dbReference>
<keyword evidence="3" id="KW-0597">Phosphoprotein</keyword>
<evidence type="ECO:0000256" key="3">
    <source>
        <dbReference type="ARBA" id="ARBA00022553"/>
    </source>
</evidence>
<dbReference type="InterPro" id="IPR036097">
    <property type="entry name" value="HisK_dim/P_sf"/>
</dbReference>
<evidence type="ECO:0000256" key="1">
    <source>
        <dbReference type="ARBA" id="ARBA00000085"/>
    </source>
</evidence>
<dbReference type="InterPro" id="IPR004358">
    <property type="entry name" value="Sig_transdc_His_kin-like_C"/>
</dbReference>
<evidence type="ECO:0000313" key="5">
    <source>
        <dbReference type="EMBL" id="MBT1690830.1"/>
    </source>
</evidence>
<dbReference type="InterPro" id="IPR036890">
    <property type="entry name" value="HATPase_C_sf"/>
</dbReference>
<dbReference type="SMART" id="SM00387">
    <property type="entry name" value="HATPase_c"/>
    <property type="match status" value="1"/>
</dbReference>
<dbReference type="EC" id="2.7.13.3" evidence="2"/>
<dbReference type="CDD" id="cd00075">
    <property type="entry name" value="HATPase"/>
    <property type="match status" value="1"/>
</dbReference>
<dbReference type="EMBL" id="JAHESC010000094">
    <property type="protein sequence ID" value="MBT1690830.1"/>
    <property type="molecule type" value="Genomic_DNA"/>
</dbReference>
<dbReference type="SUPFAM" id="SSF55874">
    <property type="entry name" value="ATPase domain of HSP90 chaperone/DNA topoisomerase II/histidine kinase"/>
    <property type="match status" value="1"/>
</dbReference>
<accession>A0AAP2GLT8</accession>
<organism evidence="5 6">
    <name type="scientific">Dawidia soli</name>
    <dbReference type="NCBI Taxonomy" id="2782352"/>
    <lineage>
        <taxon>Bacteria</taxon>
        <taxon>Pseudomonadati</taxon>
        <taxon>Bacteroidota</taxon>
        <taxon>Cytophagia</taxon>
        <taxon>Cytophagales</taxon>
        <taxon>Chryseotaleaceae</taxon>
        <taxon>Dawidia</taxon>
    </lineage>
</organism>
<keyword evidence="6" id="KW-1185">Reference proteome</keyword>
<gene>
    <name evidence="5" type="ORF">KK078_29975</name>
</gene>
<dbReference type="GO" id="GO:0000155">
    <property type="term" value="F:phosphorelay sensor kinase activity"/>
    <property type="evidence" value="ECO:0007669"/>
    <property type="project" value="InterPro"/>
</dbReference>
<dbReference type="PANTHER" id="PTHR43547:SF2">
    <property type="entry name" value="HYBRID SIGNAL TRANSDUCTION HISTIDINE KINASE C"/>
    <property type="match status" value="1"/>
</dbReference>
<dbReference type="InterPro" id="IPR003594">
    <property type="entry name" value="HATPase_dom"/>
</dbReference>
<reference evidence="5 6" key="1">
    <citation type="submission" date="2021-05" db="EMBL/GenBank/DDBJ databases">
        <title>A Polyphasic approach of four new species of the genus Ohtaekwangia: Ohtaekwangia histidinii sp. nov., Ohtaekwangia cretensis sp. nov., Ohtaekwangia indiensis sp. nov., Ohtaekwangia reichenbachii sp. nov. from diverse environment.</title>
        <authorList>
            <person name="Octaviana S."/>
        </authorList>
    </citation>
    <scope>NUCLEOTIDE SEQUENCE [LARGE SCALE GENOMIC DNA]</scope>
    <source>
        <strain evidence="5 6">PWU37</strain>
    </source>
</reference>
<sequence>MQEDDTFVTACVDQLLKHGKLENVKFRTTGGHTLSAQAYWLEDQAWVVLIVKNITNAKQFADYITEFGARKDALLDMIAHNLSGPLNLTNNLLNLVDQVNQTAQYKVIDNHTRLIRENTQHCIEIINSFLREEHLASPGVYVESKRFDVVEKVNVVIERMKPFNEDKTILVHTDVAPLYISSDDVKFFQVVHNLVSNAVKFTPAEGTVAVDIHDSETTVVITVVDNGVGIPEHLQRHIFERNTPAGRPGLKGEKSIGMGLYIVRKLTELMHGEVTFTSREHAGSTFAITLPKIKPDA</sequence>
<feature type="domain" description="Histidine kinase" evidence="4">
    <location>
        <begin position="77"/>
        <end position="294"/>
    </location>
</feature>
<evidence type="ECO:0000313" key="6">
    <source>
        <dbReference type="Proteomes" id="UP001319180"/>
    </source>
</evidence>
<dbReference type="PROSITE" id="PS50109">
    <property type="entry name" value="HIS_KIN"/>
    <property type="match status" value="1"/>
</dbReference>
<protein>
    <recommendedName>
        <fullName evidence="2">histidine kinase</fullName>
        <ecNumber evidence="2">2.7.13.3</ecNumber>
    </recommendedName>
</protein>
<dbReference type="PANTHER" id="PTHR43547">
    <property type="entry name" value="TWO-COMPONENT HISTIDINE KINASE"/>
    <property type="match status" value="1"/>
</dbReference>
<keyword evidence="5" id="KW-0808">Transferase</keyword>
<proteinExistence type="predicted"/>
<keyword evidence="5" id="KW-0418">Kinase</keyword>
<name>A0AAP2GLT8_9BACT</name>
<evidence type="ECO:0000256" key="2">
    <source>
        <dbReference type="ARBA" id="ARBA00012438"/>
    </source>
</evidence>
<comment type="caution">
    <text evidence="5">The sequence shown here is derived from an EMBL/GenBank/DDBJ whole genome shotgun (WGS) entry which is preliminary data.</text>
</comment>
<dbReference type="Gene3D" id="3.30.565.10">
    <property type="entry name" value="Histidine kinase-like ATPase, C-terminal domain"/>
    <property type="match status" value="1"/>
</dbReference>
<dbReference type="SUPFAM" id="SSF47384">
    <property type="entry name" value="Homodimeric domain of signal transducing histidine kinase"/>
    <property type="match status" value="1"/>
</dbReference>
<comment type="catalytic activity">
    <reaction evidence="1">
        <text>ATP + protein L-histidine = ADP + protein N-phospho-L-histidine.</text>
        <dbReference type="EC" id="2.7.13.3"/>
    </reaction>
</comment>
<evidence type="ECO:0000259" key="4">
    <source>
        <dbReference type="PROSITE" id="PS50109"/>
    </source>
</evidence>